<evidence type="ECO:0000256" key="1">
    <source>
        <dbReference type="SAM" id="Phobius"/>
    </source>
</evidence>
<feature type="transmembrane region" description="Helical" evidence="1">
    <location>
        <begin position="17"/>
        <end position="36"/>
    </location>
</feature>
<feature type="transmembrane region" description="Helical" evidence="1">
    <location>
        <begin position="151"/>
        <end position="177"/>
    </location>
</feature>
<keyword evidence="3" id="KW-1185">Reference proteome</keyword>
<dbReference type="RefSeq" id="WP_131598346.1">
    <property type="nucleotide sequence ID" value="NZ_CBDBYK010000005.1"/>
</dbReference>
<dbReference type="Proteomes" id="UP000294192">
    <property type="component" value="Unassembled WGS sequence"/>
</dbReference>
<proteinExistence type="predicted"/>
<comment type="caution">
    <text evidence="2">The sequence shown here is derived from an EMBL/GenBank/DDBJ whole genome shotgun (WGS) entry which is preliminary data.</text>
</comment>
<evidence type="ECO:0000313" key="2">
    <source>
        <dbReference type="EMBL" id="TCG11891.1"/>
    </source>
</evidence>
<feature type="transmembrane region" description="Helical" evidence="1">
    <location>
        <begin position="68"/>
        <end position="91"/>
    </location>
</feature>
<keyword evidence="1" id="KW-0812">Transmembrane</keyword>
<evidence type="ECO:0000313" key="3">
    <source>
        <dbReference type="Proteomes" id="UP000294192"/>
    </source>
</evidence>
<feature type="transmembrane region" description="Helical" evidence="1">
    <location>
        <begin position="184"/>
        <end position="204"/>
    </location>
</feature>
<dbReference type="AlphaFoldDB" id="A0A4R0XSN0"/>
<protein>
    <submittedName>
        <fullName evidence="2">Uncharacterized protein</fullName>
    </submittedName>
</protein>
<accession>A0A4R0XSN0</accession>
<gene>
    <name evidence="2" type="ORF">C4B24_00650</name>
</gene>
<name>A0A4R0XSN0_9MOLU</name>
<feature type="transmembrane region" description="Helical" evidence="1">
    <location>
        <begin position="624"/>
        <end position="644"/>
    </location>
</feature>
<organism evidence="2 3">
    <name type="scientific">Mycoplasma marinum</name>
    <dbReference type="NCBI Taxonomy" id="1937190"/>
    <lineage>
        <taxon>Bacteria</taxon>
        <taxon>Bacillati</taxon>
        <taxon>Mycoplasmatota</taxon>
        <taxon>Mollicutes</taxon>
        <taxon>Mycoplasmataceae</taxon>
        <taxon>Mycoplasma</taxon>
    </lineage>
</organism>
<feature type="transmembrane region" description="Helical" evidence="1">
    <location>
        <begin position="111"/>
        <end position="139"/>
    </location>
</feature>
<keyword evidence="1" id="KW-1133">Transmembrane helix</keyword>
<reference evidence="2 3" key="1">
    <citation type="submission" date="2018-02" db="EMBL/GenBank/DDBJ databases">
        <title>Mycoplasma marinum and Mycoplasma todarodis sp. nov., moderately halophilic and psychrotolerant mycoplasmas isolated from cephalopods.</title>
        <authorList>
            <person name="Viver T."/>
        </authorList>
    </citation>
    <scope>NUCLEOTIDE SEQUENCE [LARGE SCALE GENOMIC DNA]</scope>
    <source>
        <strain evidence="2 3">PE</strain>
    </source>
</reference>
<sequence>MSKIYKIYTKSLLKDKLFWFLSLFSFICALTIILIIHKVTRVHNGEIKSVYDSYLVQGFTYNISDSKMLIFIIALFILVTCFSIIVAFKVFGRGWSNILLISKVKNRKDIILGKIFSIITVCAIFALSIFLALFVSSLFNETNKKINFDISIAFIVLPTLFFIVLTFTLICSILFYLLGLAKSVFPVILIFVLLPGVSFIFQALNGDYRTSANSIGNNRYVGLKFLNKDTKDSNLEIITTDKRSYEKLMNSSLYRTNVKLSYTDLLSATISTMLPSSIYSKNSIKYTNGFYNIISHSTFEKVGKPIDFANINILKKNQTKAEQFALLTNNKEIPSLSSLSQSLIYQENYGDKFRELGEEIKMPANALSNEELVNKMSGIIAKIKGINQLDWSNLPILFNLLMTPIKGDMSPNFMLAIKTVEDKKKYMTKFYANSIFNPSEKPNIDWNKVSFKKTKSNGKTKFILTNETNKEIKFVEYDDKKLLINEDTLMGTTNAEELLSLLIYSNFVSHRKNGLNKIKTTYNKLDLPIISNINRIPREFDYKTGKIIDKNPKVDKHFTSGDGGPINSNVKTKGPNYKPMVKTTQGPEPKIITYPSLTLVSKEQLNKLHDLNSYKLTNSYPPIWYGWLFLFSISLLCFASLVAISRKREIKD</sequence>
<keyword evidence="1" id="KW-0472">Membrane</keyword>
<dbReference type="EMBL" id="PSZO01000002">
    <property type="protein sequence ID" value="TCG11891.1"/>
    <property type="molecule type" value="Genomic_DNA"/>
</dbReference>